<proteinExistence type="inferred from homology"/>
<evidence type="ECO:0000313" key="5">
    <source>
        <dbReference type="EMBL" id="KKN33346.1"/>
    </source>
</evidence>
<evidence type="ECO:0008006" key="6">
    <source>
        <dbReference type="Google" id="ProtNLM"/>
    </source>
</evidence>
<accession>A0A0F9S8P0</accession>
<dbReference type="SUPFAM" id="SSF56235">
    <property type="entry name" value="N-terminal nucleophile aminohydrolases (Ntn hydrolases)"/>
    <property type="match status" value="1"/>
</dbReference>
<dbReference type="GO" id="GO:0017000">
    <property type="term" value="P:antibiotic biosynthetic process"/>
    <property type="evidence" value="ECO:0007669"/>
    <property type="project" value="InterPro"/>
</dbReference>
<keyword evidence="4" id="KW-0865">Zymogen</keyword>
<comment type="similarity">
    <text evidence="1">Belongs to the peptidase S45 family.</text>
</comment>
<dbReference type="InterPro" id="IPR023343">
    <property type="entry name" value="Penicillin_amidase_dom1"/>
</dbReference>
<dbReference type="Pfam" id="PF01804">
    <property type="entry name" value="Penicil_amidase"/>
    <property type="match status" value="1"/>
</dbReference>
<dbReference type="Gene3D" id="3.60.20.10">
    <property type="entry name" value="Glutamine Phosphoribosylpyrophosphate, subunit 1, domain 1"/>
    <property type="match status" value="1"/>
</dbReference>
<evidence type="ECO:0000256" key="2">
    <source>
        <dbReference type="ARBA" id="ARBA00022729"/>
    </source>
</evidence>
<evidence type="ECO:0000256" key="1">
    <source>
        <dbReference type="ARBA" id="ARBA00006586"/>
    </source>
</evidence>
<evidence type="ECO:0000256" key="4">
    <source>
        <dbReference type="ARBA" id="ARBA00023145"/>
    </source>
</evidence>
<gene>
    <name evidence="5" type="ORF">LCGC14_0804580</name>
</gene>
<dbReference type="InterPro" id="IPR029055">
    <property type="entry name" value="Ntn_hydrolases_N"/>
</dbReference>
<keyword evidence="3" id="KW-0378">Hydrolase</keyword>
<sequence>MRSWKSGIQTVLLGLIPLLSACAVPARQPVRPVAPVVIPDYTNLARQVEIIRTDYGVPHIRGDNLKAMAFGMAWCQMEDYGARVAEKLVGARGIAAKVFANPELIEYTELIESDFWQKRSYNRAVETYHLLHQDTRDMLEGFAAGVTAYIESYPEEFAEWPVLVFTGHDVSALTTGGPNRRLIRRFERELRRLEEDRGAPGAGVPEGGSNAWAFAPSRTTTGNAILLRNPHLSWDAGYYEAHLMVPGVIDFYGDIRIGGAFAIIGGFNRRLGWSTTNNAPDLDEIYELTLDRNRPDHILFDGASIAIRRVPVEIEYVDEKGRLAFEVREHLETPIGPVFHRTESSVLVMRSSNEGEYRRGEQYLRMMQATNLEEWKTAMRMQAISSSNYTYADADGNILYVWNAKLPGLPHEAQEIEPVKARRSSDIWTHLVPWDQLPQVLNPEGGYVQNSNDPPYYTNLNVYLDPAEYQMHLPEPRLRLRSQHSLQLIHTEVKLSLEDVVALKHSMRMLLADRVKDDLVSAIRASEPAAEVMEAAQLIEDWDNTVSAESRGSVLFEAWWQEYVRALKEIVASDESQASPPDEGYYFLYPWSAEEPTETPRGIAYPELAVEMFPRAMESVRSSWGGWDVAWGEVHRVRRGEVDVPVGGGSSALGCFRVLRYNKAEDGKLVADRGDAWVLVVEFSDPPRAYSILAYGQSSREDSPHFDDQAEMFARNEMKRVAFTPREIREHTIRRYYPNLRPDRRD</sequence>
<dbReference type="EMBL" id="LAZR01002186">
    <property type="protein sequence ID" value="KKN33346.1"/>
    <property type="molecule type" value="Genomic_DNA"/>
</dbReference>
<dbReference type="PIRSF" id="PIRSF001227">
    <property type="entry name" value="Pen_acylase"/>
    <property type="match status" value="1"/>
</dbReference>
<evidence type="ECO:0000256" key="3">
    <source>
        <dbReference type="ARBA" id="ARBA00022801"/>
    </source>
</evidence>
<dbReference type="InterPro" id="IPR043147">
    <property type="entry name" value="Penicillin_amidase_A-knob"/>
</dbReference>
<name>A0A0F9S8P0_9ZZZZ</name>
<organism evidence="5">
    <name type="scientific">marine sediment metagenome</name>
    <dbReference type="NCBI Taxonomy" id="412755"/>
    <lineage>
        <taxon>unclassified sequences</taxon>
        <taxon>metagenomes</taxon>
        <taxon>ecological metagenomes</taxon>
    </lineage>
</organism>
<dbReference type="Gene3D" id="2.30.120.10">
    <property type="match status" value="1"/>
</dbReference>
<dbReference type="Gene3D" id="1.10.1400.10">
    <property type="match status" value="1"/>
</dbReference>
<dbReference type="InterPro" id="IPR002692">
    <property type="entry name" value="S45"/>
</dbReference>
<dbReference type="PANTHER" id="PTHR34218:SF3">
    <property type="entry name" value="ACYL-HOMOSERINE LACTONE ACYLASE PVDQ"/>
    <property type="match status" value="1"/>
</dbReference>
<reference evidence="5" key="1">
    <citation type="journal article" date="2015" name="Nature">
        <title>Complex archaea that bridge the gap between prokaryotes and eukaryotes.</title>
        <authorList>
            <person name="Spang A."/>
            <person name="Saw J.H."/>
            <person name="Jorgensen S.L."/>
            <person name="Zaremba-Niedzwiedzka K."/>
            <person name="Martijn J."/>
            <person name="Lind A.E."/>
            <person name="van Eijk R."/>
            <person name="Schleper C."/>
            <person name="Guy L."/>
            <person name="Ettema T.J."/>
        </authorList>
    </citation>
    <scope>NUCLEOTIDE SEQUENCE</scope>
</reference>
<keyword evidence="2" id="KW-0732">Signal</keyword>
<dbReference type="InterPro" id="IPR043146">
    <property type="entry name" value="Penicillin_amidase_N_B-knob"/>
</dbReference>
<dbReference type="InterPro" id="IPR014395">
    <property type="entry name" value="Pen/GL7ACA/AHL_acylase"/>
</dbReference>
<dbReference type="AlphaFoldDB" id="A0A0F9S8P0"/>
<dbReference type="PROSITE" id="PS51257">
    <property type="entry name" value="PROKAR_LIPOPROTEIN"/>
    <property type="match status" value="1"/>
</dbReference>
<dbReference type="Gene3D" id="1.10.439.10">
    <property type="entry name" value="Penicillin Amidohydrolase, domain 1"/>
    <property type="match status" value="1"/>
</dbReference>
<dbReference type="PANTHER" id="PTHR34218">
    <property type="entry name" value="PEPTIDASE S45 PENICILLIN AMIDASE"/>
    <property type="match status" value="1"/>
</dbReference>
<protein>
    <recommendedName>
        <fullName evidence="6">Penicillin acylase family protein</fullName>
    </recommendedName>
</protein>
<dbReference type="GO" id="GO:0016811">
    <property type="term" value="F:hydrolase activity, acting on carbon-nitrogen (but not peptide) bonds, in linear amides"/>
    <property type="evidence" value="ECO:0007669"/>
    <property type="project" value="InterPro"/>
</dbReference>
<comment type="caution">
    <text evidence="5">The sequence shown here is derived from an EMBL/GenBank/DDBJ whole genome shotgun (WGS) entry which is preliminary data.</text>
</comment>